<dbReference type="PANTHER" id="PTHR42788:SF2">
    <property type="entry name" value="ABC TRANSPORTER ATP-BINDING PROTEIN"/>
    <property type="match status" value="1"/>
</dbReference>
<evidence type="ECO:0000256" key="2">
    <source>
        <dbReference type="ARBA" id="ARBA00022741"/>
    </source>
</evidence>
<dbReference type="EMBL" id="FSQZ01000001">
    <property type="protein sequence ID" value="SIN66596.1"/>
    <property type="molecule type" value="Genomic_DNA"/>
</dbReference>
<sequence length="261" mass="29580">MCRLILIIKEVGLSLLKVCNISKIYPDLAVFTNLSFTVESGSFTAFLGPSGCGKSTMFRVIAGIEPFDGGSMEWKGLRVQNLKENAAMMLQKDLLLPWFDILDNVLIPIKTLNKDLNTGKSEAKRLLSRFGLSGFEHYFPNQISGGMRQRAALVRTLLFDREVFLLDEPLSALDALTRRMLQSEIMRIQLEFNKTVLMITHDVMEALMLADKVFLLSHLPMRIIKEINLRDLPKPRYHLDSKLAEMAEDIFSTLKGELVDV</sequence>
<dbReference type="SMART" id="SM00382">
    <property type="entry name" value="AAA"/>
    <property type="match status" value="1"/>
</dbReference>
<keyword evidence="1" id="KW-0813">Transport</keyword>
<feature type="domain" description="ABC transporter" evidence="4">
    <location>
        <begin position="16"/>
        <end position="243"/>
    </location>
</feature>
<comment type="caution">
    <text evidence="5">The sequence shown here is derived from an EMBL/GenBank/DDBJ whole genome shotgun (WGS) entry which is preliminary data.</text>
</comment>
<dbReference type="Proteomes" id="UP000185093">
    <property type="component" value="Unassembled WGS sequence"/>
</dbReference>
<keyword evidence="6" id="KW-1185">Reference proteome</keyword>
<dbReference type="PROSITE" id="PS00211">
    <property type="entry name" value="ABC_TRANSPORTER_1"/>
    <property type="match status" value="1"/>
</dbReference>
<organism evidence="5 6">
    <name type="scientific">Acetomicrobium flavidum</name>
    <dbReference type="NCBI Taxonomy" id="49896"/>
    <lineage>
        <taxon>Bacteria</taxon>
        <taxon>Thermotogati</taxon>
        <taxon>Synergistota</taxon>
        <taxon>Synergistia</taxon>
        <taxon>Synergistales</taxon>
        <taxon>Acetomicrobiaceae</taxon>
        <taxon>Acetomicrobium</taxon>
    </lineage>
</organism>
<evidence type="ECO:0000256" key="1">
    <source>
        <dbReference type="ARBA" id="ARBA00022448"/>
    </source>
</evidence>
<keyword evidence="3 5" id="KW-0067">ATP-binding</keyword>
<proteinExistence type="predicted"/>
<protein>
    <submittedName>
        <fullName evidence="5">NitT/TauT family transport system ATP-binding protein</fullName>
    </submittedName>
</protein>
<evidence type="ECO:0000313" key="5">
    <source>
        <dbReference type="EMBL" id="SIN66596.1"/>
    </source>
</evidence>
<dbReference type="GO" id="GO:0005524">
    <property type="term" value="F:ATP binding"/>
    <property type="evidence" value="ECO:0007669"/>
    <property type="project" value="UniProtKB-KW"/>
</dbReference>
<dbReference type="PROSITE" id="PS50893">
    <property type="entry name" value="ABC_TRANSPORTER_2"/>
    <property type="match status" value="1"/>
</dbReference>
<dbReference type="PANTHER" id="PTHR42788">
    <property type="entry name" value="TAURINE IMPORT ATP-BINDING PROTEIN-RELATED"/>
    <property type="match status" value="1"/>
</dbReference>
<evidence type="ECO:0000256" key="3">
    <source>
        <dbReference type="ARBA" id="ARBA00022840"/>
    </source>
</evidence>
<keyword evidence="2" id="KW-0547">Nucleotide-binding</keyword>
<accession>A0ABY1JCU7</accession>
<name>A0ABY1JCU7_9BACT</name>
<evidence type="ECO:0000313" key="6">
    <source>
        <dbReference type="Proteomes" id="UP000185093"/>
    </source>
</evidence>
<gene>
    <name evidence="5" type="ORF">SAMN05444368_0936</name>
</gene>
<reference evidence="5 6" key="1">
    <citation type="submission" date="2016-11" db="EMBL/GenBank/DDBJ databases">
        <authorList>
            <person name="Varghese N."/>
            <person name="Submissions S."/>
        </authorList>
    </citation>
    <scope>NUCLEOTIDE SEQUENCE [LARGE SCALE GENOMIC DNA]</scope>
    <source>
        <strain evidence="5 6">DSM 20664</strain>
    </source>
</reference>
<dbReference type="InterPro" id="IPR003439">
    <property type="entry name" value="ABC_transporter-like_ATP-bd"/>
</dbReference>
<evidence type="ECO:0000259" key="4">
    <source>
        <dbReference type="PROSITE" id="PS50893"/>
    </source>
</evidence>
<dbReference type="SUPFAM" id="SSF52540">
    <property type="entry name" value="P-loop containing nucleoside triphosphate hydrolases"/>
    <property type="match status" value="1"/>
</dbReference>
<dbReference type="Pfam" id="PF00005">
    <property type="entry name" value="ABC_tran"/>
    <property type="match status" value="1"/>
</dbReference>
<dbReference type="InterPro" id="IPR003593">
    <property type="entry name" value="AAA+_ATPase"/>
</dbReference>
<dbReference type="InterPro" id="IPR027417">
    <property type="entry name" value="P-loop_NTPase"/>
</dbReference>
<dbReference type="InterPro" id="IPR050166">
    <property type="entry name" value="ABC_transporter_ATP-bind"/>
</dbReference>
<dbReference type="Gene3D" id="3.40.50.300">
    <property type="entry name" value="P-loop containing nucleotide triphosphate hydrolases"/>
    <property type="match status" value="1"/>
</dbReference>
<dbReference type="InterPro" id="IPR017871">
    <property type="entry name" value="ABC_transporter-like_CS"/>
</dbReference>